<dbReference type="EMBL" id="FR872582">
    <property type="protein sequence ID" value="CCB88300.1"/>
    <property type="molecule type" value="Genomic_DNA"/>
</dbReference>
<dbReference type="RefSeq" id="WP_013942767.1">
    <property type="nucleotide sequence ID" value="NC_015713.1"/>
</dbReference>
<keyword evidence="3 6" id="KW-0274">FAD</keyword>
<keyword evidence="6" id="KW-0963">Cytoplasm</keyword>
<dbReference type="KEGG" id="sng:SNE_A04230"/>
<evidence type="ECO:0000256" key="2">
    <source>
        <dbReference type="ARBA" id="ARBA00022630"/>
    </source>
</evidence>
<comment type="catalytic activity">
    <reaction evidence="6">
        <text>coproporphyrinogen III + 3 O2 = coproporphyrin III + 3 H2O2</text>
        <dbReference type="Rhea" id="RHEA:43436"/>
        <dbReference type="ChEBI" id="CHEBI:15379"/>
        <dbReference type="ChEBI" id="CHEBI:16240"/>
        <dbReference type="ChEBI" id="CHEBI:57309"/>
        <dbReference type="ChEBI" id="CHEBI:131725"/>
        <dbReference type="EC" id="1.3.3.15"/>
    </reaction>
</comment>
<accession>F8L6G6</accession>
<dbReference type="AlphaFoldDB" id="F8L6G6"/>
<dbReference type="Pfam" id="PF01593">
    <property type="entry name" value="Amino_oxidase"/>
    <property type="match status" value="1"/>
</dbReference>
<comment type="cofactor">
    <cofactor evidence="1 6">
        <name>FAD</name>
        <dbReference type="ChEBI" id="CHEBI:57692"/>
    </cofactor>
</comment>
<feature type="domain" description="Amine oxidase" evidence="7">
    <location>
        <begin position="11"/>
        <end position="447"/>
    </location>
</feature>
<evidence type="ECO:0000256" key="5">
    <source>
        <dbReference type="ARBA" id="ARBA00023133"/>
    </source>
</evidence>
<evidence type="ECO:0000313" key="9">
    <source>
        <dbReference type="Proteomes" id="UP000000496"/>
    </source>
</evidence>
<dbReference type="InterPro" id="IPR004572">
    <property type="entry name" value="Protoporphyrinogen_oxidase"/>
</dbReference>
<comment type="pathway">
    <text evidence="6">Porphyrin-containing compound metabolism; protoheme biosynthesis.</text>
</comment>
<comment type="subcellular location">
    <subcellularLocation>
        <location evidence="6">Cytoplasm</location>
    </subcellularLocation>
</comment>
<gene>
    <name evidence="8" type="primary">pPOX</name>
    <name evidence="8" type="ordered locus">SNE_A04230</name>
</gene>
<keyword evidence="4 6" id="KW-0560">Oxidoreductase</keyword>
<reference evidence="8 9" key="2">
    <citation type="journal article" date="2011" name="Mol. Biol. Evol.">
        <title>Unity in variety--the pan-genome of the Chlamydiae.</title>
        <authorList>
            <person name="Collingro A."/>
            <person name="Tischler P."/>
            <person name="Weinmaier T."/>
            <person name="Penz T."/>
            <person name="Heinz E."/>
            <person name="Brunham R.C."/>
            <person name="Read T.D."/>
            <person name="Bavoil P.M."/>
            <person name="Sachse K."/>
            <person name="Kahane S."/>
            <person name="Friedman M.G."/>
            <person name="Rattei T."/>
            <person name="Myers G.S."/>
            <person name="Horn M."/>
        </authorList>
    </citation>
    <scope>NUCLEOTIDE SEQUENCE [LARGE SCALE GENOMIC DNA]</scope>
    <source>
        <strain evidence="9">ATCC VR-1471 / Z</strain>
    </source>
</reference>
<dbReference type="OrthoDB" id="20837at2"/>
<dbReference type="NCBIfam" id="TIGR00562">
    <property type="entry name" value="proto_IX_ox"/>
    <property type="match status" value="1"/>
</dbReference>
<keyword evidence="5 6" id="KW-0350">Heme biosynthesis</keyword>
<evidence type="ECO:0000256" key="3">
    <source>
        <dbReference type="ARBA" id="ARBA00022827"/>
    </source>
</evidence>
<dbReference type="GO" id="GO:0005737">
    <property type="term" value="C:cytoplasm"/>
    <property type="evidence" value="ECO:0007669"/>
    <property type="project" value="UniProtKB-SubCell"/>
</dbReference>
<dbReference type="Gene3D" id="3.50.50.60">
    <property type="entry name" value="FAD/NAD(P)-binding domain"/>
    <property type="match status" value="1"/>
</dbReference>
<evidence type="ECO:0000313" key="8">
    <source>
        <dbReference type="EMBL" id="CCB88300.1"/>
    </source>
</evidence>
<comment type="similarity">
    <text evidence="6">Belongs to the protoporphyrinogen/coproporphyrinogen oxidase family. Coproporphyrinogen III oxidase subfamily.</text>
</comment>
<dbReference type="eggNOG" id="COG1232">
    <property type="taxonomic scope" value="Bacteria"/>
</dbReference>
<proteinExistence type="inferred from homology"/>
<organism evidence="8 9">
    <name type="scientific">Simkania negevensis (strain ATCC VR-1471 / DSM 27360 / Z)</name>
    <dbReference type="NCBI Taxonomy" id="331113"/>
    <lineage>
        <taxon>Bacteria</taxon>
        <taxon>Pseudomonadati</taxon>
        <taxon>Chlamydiota</taxon>
        <taxon>Chlamydiia</taxon>
        <taxon>Parachlamydiales</taxon>
        <taxon>Simkaniaceae</taxon>
        <taxon>Simkania</taxon>
    </lineage>
</organism>
<dbReference type="EC" id="1.3.3.15" evidence="6"/>
<dbReference type="GO" id="GO:0006783">
    <property type="term" value="P:heme biosynthetic process"/>
    <property type="evidence" value="ECO:0007669"/>
    <property type="project" value="UniProtKB-UniRule"/>
</dbReference>
<comment type="function">
    <text evidence="6">Involved in coproporphyrin-dependent heme b biosynthesis. Catalyzes the oxidation of coproporphyrinogen III to coproporphyrin III.</text>
</comment>
<dbReference type="InterPro" id="IPR036188">
    <property type="entry name" value="FAD/NAD-bd_sf"/>
</dbReference>
<evidence type="ECO:0000256" key="1">
    <source>
        <dbReference type="ARBA" id="ARBA00001974"/>
    </source>
</evidence>
<protein>
    <recommendedName>
        <fullName evidence="6">Coproporphyrinogen III oxidase</fullName>
        <ecNumber evidence="6">1.3.3.15</ecNumber>
    </recommendedName>
</protein>
<reference key="1">
    <citation type="journal article" date="2011" name="Mol. Biol. Evol.">
        <title>Unity in variety -- the pan-genome of the Chlamydiae.</title>
        <authorList>
            <person name="Collingro A."/>
            <person name="Tischler P."/>
            <person name="Weinmaier T."/>
            <person name="Penz T."/>
            <person name="Heinz E."/>
            <person name="Brunham R.C."/>
            <person name="Read T.D."/>
            <person name="Bavoil P.M."/>
            <person name="Sachse K."/>
            <person name="Kahane S."/>
            <person name="Friedman M.G."/>
            <person name="Rattei T."/>
            <person name="Myers G.S.A."/>
            <person name="Horn M."/>
        </authorList>
    </citation>
    <scope>NUCLEOTIDE SEQUENCE</scope>
    <source>
        <strain>Z</strain>
    </source>
</reference>
<dbReference type="PANTHER" id="PTHR42923:SF3">
    <property type="entry name" value="PROTOPORPHYRINOGEN OXIDASE"/>
    <property type="match status" value="1"/>
</dbReference>
<dbReference type="InterPro" id="IPR002937">
    <property type="entry name" value="Amino_oxidase"/>
</dbReference>
<dbReference type="Proteomes" id="UP000000496">
    <property type="component" value="Chromosome gsn.131"/>
</dbReference>
<dbReference type="SUPFAM" id="SSF54373">
    <property type="entry name" value="FAD-linked reductases, C-terminal domain"/>
    <property type="match status" value="1"/>
</dbReference>
<sequence>MRNVIILGGGISGLSLRYFLSQKYPDLNITLIEKENRLGGVIESRQSGGFFFEKGPRTFKASKSHSLLQLICDLGMEKELLVSEKNAARRFLWKDDRLHAIPTHPLPLLASPLTRKLIPSMMTEWSKEVGADDETVHSFAKRRLGVYAAEVFFDPMTLGIYAGDIRKLSMLSCFPSLKELERKHGSITKGLFKRKKKSFTYPEGVRTSCLFTLKRGVESLVAQLEEAGKGDIVLNTAVRDVVFKDGKVSVSDGNHTWEGDHLFCALSAKGAYHLSRTWDEQVTAFFNALEMASLSVVHLGYECRPLKEEGFGYLIPSNEGEKILGVIFDSSVFPQQNHHALETRLTVMMGGAFHPKHHEISKEMRIAQALEGIEKHLGIKALPMYTYATEYVQAIPQFTLGHAQRVADLREFLREKYPQVTLLGNYLDGVSLSDCVEGAKNISQNIIYEST</sequence>
<dbReference type="PANTHER" id="PTHR42923">
    <property type="entry name" value="PROTOPORPHYRINOGEN OXIDASE"/>
    <property type="match status" value="1"/>
</dbReference>
<dbReference type="InterPro" id="IPR050464">
    <property type="entry name" value="Zeta_carotene_desat/Oxidored"/>
</dbReference>
<dbReference type="GO" id="GO:0004729">
    <property type="term" value="F:oxygen-dependent protoporphyrinogen oxidase activity"/>
    <property type="evidence" value="ECO:0007669"/>
    <property type="project" value="UniProtKB-UniRule"/>
</dbReference>
<keyword evidence="2 6" id="KW-0285">Flavoprotein</keyword>
<keyword evidence="9" id="KW-1185">Reference proteome</keyword>
<evidence type="ECO:0000256" key="4">
    <source>
        <dbReference type="ARBA" id="ARBA00023002"/>
    </source>
</evidence>
<dbReference type="STRING" id="331113.SNE_A04230"/>
<dbReference type="HOGENOM" id="CLU_009629_2_1_0"/>
<name>F8L6G6_SIMNZ</name>
<dbReference type="SUPFAM" id="SSF51905">
    <property type="entry name" value="FAD/NAD(P)-binding domain"/>
    <property type="match status" value="1"/>
</dbReference>
<dbReference type="UniPathway" id="UPA00252"/>
<evidence type="ECO:0000256" key="6">
    <source>
        <dbReference type="RuleBase" id="RU364052"/>
    </source>
</evidence>
<evidence type="ECO:0000259" key="7">
    <source>
        <dbReference type="Pfam" id="PF01593"/>
    </source>
</evidence>